<dbReference type="EMBL" id="AGNL01001222">
    <property type="protein sequence ID" value="EJK77170.1"/>
    <property type="molecule type" value="Genomic_DNA"/>
</dbReference>
<feature type="region of interest" description="Disordered" evidence="1">
    <location>
        <begin position="76"/>
        <end position="217"/>
    </location>
</feature>
<comment type="caution">
    <text evidence="2">The sequence shown here is derived from an EMBL/GenBank/DDBJ whole genome shotgun (WGS) entry which is preliminary data.</text>
</comment>
<gene>
    <name evidence="2" type="ORF">THAOC_01018</name>
</gene>
<feature type="compositionally biased region" description="Gly residues" evidence="1">
    <location>
        <begin position="156"/>
        <end position="167"/>
    </location>
</feature>
<feature type="compositionally biased region" description="Basic residues" evidence="1">
    <location>
        <begin position="99"/>
        <end position="108"/>
    </location>
</feature>
<organism evidence="2 3">
    <name type="scientific">Thalassiosira oceanica</name>
    <name type="common">Marine diatom</name>
    <dbReference type="NCBI Taxonomy" id="159749"/>
    <lineage>
        <taxon>Eukaryota</taxon>
        <taxon>Sar</taxon>
        <taxon>Stramenopiles</taxon>
        <taxon>Ochrophyta</taxon>
        <taxon>Bacillariophyta</taxon>
        <taxon>Coscinodiscophyceae</taxon>
        <taxon>Thalassiosirophycidae</taxon>
        <taxon>Thalassiosirales</taxon>
        <taxon>Thalassiosiraceae</taxon>
        <taxon>Thalassiosira</taxon>
    </lineage>
</organism>
<evidence type="ECO:0000313" key="2">
    <source>
        <dbReference type="EMBL" id="EJK77170.1"/>
    </source>
</evidence>
<keyword evidence="3" id="KW-1185">Reference proteome</keyword>
<name>K0TI30_THAOC</name>
<evidence type="ECO:0000313" key="3">
    <source>
        <dbReference type="Proteomes" id="UP000266841"/>
    </source>
</evidence>
<dbReference type="Proteomes" id="UP000266841">
    <property type="component" value="Unassembled WGS sequence"/>
</dbReference>
<accession>K0TI30</accession>
<feature type="compositionally biased region" description="Low complexity" evidence="1">
    <location>
        <begin position="109"/>
        <end position="120"/>
    </location>
</feature>
<protein>
    <submittedName>
        <fullName evidence="2">Uncharacterized protein</fullName>
    </submittedName>
</protein>
<reference evidence="2 3" key="1">
    <citation type="journal article" date="2012" name="Genome Biol.">
        <title>Genome and low-iron response of an oceanic diatom adapted to chronic iron limitation.</title>
        <authorList>
            <person name="Lommer M."/>
            <person name="Specht M."/>
            <person name="Roy A.S."/>
            <person name="Kraemer L."/>
            <person name="Andreson R."/>
            <person name="Gutowska M.A."/>
            <person name="Wolf J."/>
            <person name="Bergner S.V."/>
            <person name="Schilhabel M.B."/>
            <person name="Klostermeier U.C."/>
            <person name="Beiko R.G."/>
            <person name="Rosenstiel P."/>
            <person name="Hippler M."/>
            <person name="Laroche J."/>
        </authorList>
    </citation>
    <scope>NUCLEOTIDE SEQUENCE [LARGE SCALE GENOMIC DNA]</scope>
    <source>
        <strain evidence="2 3">CCMP1005</strain>
    </source>
</reference>
<dbReference type="AlphaFoldDB" id="K0TI30"/>
<proteinExistence type="predicted"/>
<evidence type="ECO:0000256" key="1">
    <source>
        <dbReference type="SAM" id="MobiDB-lite"/>
    </source>
</evidence>
<sequence length="217" mass="23213">MRLALLWACRPQMCEAHLFSKHSSWARLALLPMPAYIPRYVAIVAPDDIRQRSSENTTSVIARSAYEVAHWKALGRGNGTAPRTARSALASVSRNGPKTPRRDRRKATRAAAAGAYLTGRRILDEQQLPGKLSPSSTSDCRSTNSGRRRPSPPGGTRWGRGGAGGDGPSLAPLPRHIISARGRGRTGRCEGTGGGDAGDGARASPEDGTAWRELRVL</sequence>